<evidence type="ECO:0000256" key="2">
    <source>
        <dbReference type="ARBA" id="ARBA00008766"/>
    </source>
</evidence>
<dbReference type="InterPro" id="IPR000994">
    <property type="entry name" value="Pept_M24"/>
</dbReference>
<dbReference type="GO" id="GO:0046872">
    <property type="term" value="F:metal ion binding"/>
    <property type="evidence" value="ECO:0007669"/>
    <property type="project" value="UniProtKB-KW"/>
</dbReference>
<dbReference type="Gene3D" id="3.40.350.10">
    <property type="entry name" value="Creatinase/prolidase N-terminal domain"/>
    <property type="match status" value="1"/>
</dbReference>
<dbReference type="Gene3D" id="3.90.230.10">
    <property type="entry name" value="Creatinase/methionine aminopeptidase superfamily"/>
    <property type="match status" value="1"/>
</dbReference>
<keyword evidence="5" id="KW-0464">Manganese</keyword>
<comment type="cofactor">
    <cofactor evidence="1">
        <name>Mn(2+)</name>
        <dbReference type="ChEBI" id="CHEBI:29035"/>
    </cofactor>
</comment>
<comment type="similarity">
    <text evidence="2">Belongs to the peptidase M24B family.</text>
</comment>
<evidence type="ECO:0000256" key="3">
    <source>
        <dbReference type="ARBA" id="ARBA00022723"/>
    </source>
</evidence>
<dbReference type="PRINTS" id="PR00599">
    <property type="entry name" value="MAPEPTIDASE"/>
</dbReference>
<evidence type="ECO:0000259" key="7">
    <source>
        <dbReference type="Pfam" id="PF01321"/>
    </source>
</evidence>
<accession>A0A845F2I4</accession>
<dbReference type="RefSeq" id="WP_160920289.1">
    <property type="nucleotide sequence ID" value="NZ_WMEY01000005.1"/>
</dbReference>
<dbReference type="EMBL" id="WMEY01000005">
    <property type="protein sequence ID" value="MYL64886.1"/>
    <property type="molecule type" value="Genomic_DNA"/>
</dbReference>
<dbReference type="InterPro" id="IPR029149">
    <property type="entry name" value="Creatin/AminoP/Spt16_N"/>
</dbReference>
<evidence type="ECO:0000313" key="9">
    <source>
        <dbReference type="Proteomes" id="UP000447833"/>
    </source>
</evidence>
<name>A0A845F2I4_9BACL</name>
<dbReference type="CDD" id="cd01092">
    <property type="entry name" value="APP-like"/>
    <property type="match status" value="1"/>
</dbReference>
<evidence type="ECO:0000256" key="5">
    <source>
        <dbReference type="ARBA" id="ARBA00023211"/>
    </source>
</evidence>
<gene>
    <name evidence="8" type="ORF">GLW07_16120</name>
</gene>
<dbReference type="Pfam" id="PF01321">
    <property type="entry name" value="Creatinase_N"/>
    <property type="match status" value="1"/>
</dbReference>
<dbReference type="GO" id="GO:0004177">
    <property type="term" value="F:aminopeptidase activity"/>
    <property type="evidence" value="ECO:0007669"/>
    <property type="project" value="UniProtKB-ARBA"/>
</dbReference>
<evidence type="ECO:0000256" key="4">
    <source>
        <dbReference type="ARBA" id="ARBA00022801"/>
    </source>
</evidence>
<dbReference type="InterPro" id="IPR001131">
    <property type="entry name" value="Peptidase_M24B_aminopep-P_CS"/>
</dbReference>
<feature type="domain" description="Creatinase N-terminal" evidence="7">
    <location>
        <begin position="4"/>
        <end position="139"/>
    </location>
</feature>
<dbReference type="Proteomes" id="UP000447833">
    <property type="component" value="Unassembled WGS sequence"/>
</dbReference>
<protein>
    <submittedName>
        <fullName evidence="8">M24 family metallopeptidase</fullName>
    </submittedName>
</protein>
<sequence>MNHRLENFSNWLGDTGQTFAFVHSSSNVFYLSNFECEPHERLLGLFIFPNAEPFLVCPGMEVSQARDAGWEHEIIGHGDADDPWELIHDALKKRGVTEANQVAIEKETLSYGRAEQVMKRYPSVSFTSAEEKLHELRLIKDEPELEILRRAAALADFGVETGVKALQEGCTEMEVLATIEYELKKKGIREMSFSTMVLFGEKAGQPHGNPGDRKLKRGDLVLFDLGVVLDGYCSDITRTVAYKEVNEKQKEIYDVVLNAQLETLTISQPGTRLGDLDKTARQIIADAGYGDQFPHRIGHGIGIEVHEYPSMSENNDSLLVEGMTYTIEPGIYVPEVGGVRIEDDVLVTKTGYETLTKYPKELQIIK</sequence>
<dbReference type="SUPFAM" id="SSF53092">
    <property type="entry name" value="Creatinase/prolidase N-terminal domain"/>
    <property type="match status" value="1"/>
</dbReference>
<comment type="caution">
    <text evidence="8">The sequence shown here is derived from an EMBL/GenBank/DDBJ whole genome shotgun (WGS) entry which is preliminary data.</text>
</comment>
<proteinExistence type="inferred from homology"/>
<keyword evidence="4" id="KW-0378">Hydrolase</keyword>
<dbReference type="PANTHER" id="PTHR46112">
    <property type="entry name" value="AMINOPEPTIDASE"/>
    <property type="match status" value="1"/>
</dbReference>
<dbReference type="PROSITE" id="PS00491">
    <property type="entry name" value="PROLINE_PEPTIDASE"/>
    <property type="match status" value="1"/>
</dbReference>
<dbReference type="InterPro" id="IPR050659">
    <property type="entry name" value="Peptidase_M24B"/>
</dbReference>
<dbReference type="InterPro" id="IPR036005">
    <property type="entry name" value="Creatinase/aminopeptidase-like"/>
</dbReference>
<feature type="domain" description="Peptidase M24" evidence="6">
    <location>
        <begin position="146"/>
        <end position="349"/>
    </location>
</feature>
<evidence type="ECO:0000256" key="1">
    <source>
        <dbReference type="ARBA" id="ARBA00001936"/>
    </source>
</evidence>
<dbReference type="FunFam" id="3.90.230.10:FF:000014">
    <property type="entry name" value="Aminopeptidase P family protein"/>
    <property type="match status" value="1"/>
</dbReference>
<organism evidence="8 9">
    <name type="scientific">Guptibacillus hwajinpoensis</name>
    <dbReference type="NCBI Taxonomy" id="208199"/>
    <lineage>
        <taxon>Bacteria</taxon>
        <taxon>Bacillati</taxon>
        <taxon>Bacillota</taxon>
        <taxon>Bacilli</taxon>
        <taxon>Bacillales</taxon>
        <taxon>Guptibacillaceae</taxon>
        <taxon>Guptibacillus</taxon>
    </lineage>
</organism>
<dbReference type="InterPro" id="IPR000587">
    <property type="entry name" value="Creatinase_N"/>
</dbReference>
<reference evidence="8 9" key="1">
    <citation type="submission" date="2019-11" db="EMBL/GenBank/DDBJ databases">
        <title>Genome sequences of 17 halophilic strains isolated from different environments.</title>
        <authorList>
            <person name="Furrow R.E."/>
        </authorList>
    </citation>
    <scope>NUCLEOTIDE SEQUENCE [LARGE SCALE GENOMIC DNA]</scope>
    <source>
        <strain evidence="8 9">22506_14_FS</strain>
    </source>
</reference>
<evidence type="ECO:0000259" key="6">
    <source>
        <dbReference type="Pfam" id="PF00557"/>
    </source>
</evidence>
<keyword evidence="3" id="KW-0479">Metal-binding</keyword>
<dbReference type="SUPFAM" id="SSF55920">
    <property type="entry name" value="Creatinase/aminopeptidase"/>
    <property type="match status" value="1"/>
</dbReference>
<dbReference type="Pfam" id="PF00557">
    <property type="entry name" value="Peptidase_M24"/>
    <property type="match status" value="1"/>
</dbReference>
<evidence type="ECO:0000313" key="8">
    <source>
        <dbReference type="EMBL" id="MYL64886.1"/>
    </source>
</evidence>
<dbReference type="InterPro" id="IPR001714">
    <property type="entry name" value="Pept_M24_MAP"/>
</dbReference>
<dbReference type="PANTHER" id="PTHR46112:SF10">
    <property type="entry name" value="DIPEPTIDASE YKVY-RELATED"/>
    <property type="match status" value="1"/>
</dbReference>
<dbReference type="GO" id="GO:0008235">
    <property type="term" value="F:metalloexopeptidase activity"/>
    <property type="evidence" value="ECO:0007669"/>
    <property type="project" value="UniProtKB-ARBA"/>
</dbReference>
<dbReference type="AlphaFoldDB" id="A0A845F2I4"/>